<evidence type="ECO:0000259" key="10">
    <source>
        <dbReference type="PROSITE" id="PS51779"/>
    </source>
</evidence>
<dbReference type="EMBL" id="SAUX01000037">
    <property type="protein sequence ID" value="RWR26230.1"/>
    <property type="molecule type" value="Genomic_DNA"/>
</dbReference>
<comment type="subcellular location">
    <subcellularLocation>
        <location evidence="1">Cell outer membrane</location>
    </subcellularLocation>
</comment>
<evidence type="ECO:0000256" key="1">
    <source>
        <dbReference type="ARBA" id="ARBA00004442"/>
    </source>
</evidence>
<keyword evidence="9" id="KW-0732">Signal</keyword>
<dbReference type="GO" id="GO:0008320">
    <property type="term" value="F:protein transmembrane transporter activity"/>
    <property type="evidence" value="ECO:0007669"/>
    <property type="project" value="TreeGrafter"/>
</dbReference>
<dbReference type="Gene3D" id="3.10.20.310">
    <property type="entry name" value="membrane protein fhac"/>
    <property type="match status" value="1"/>
</dbReference>
<dbReference type="Pfam" id="PF17287">
    <property type="entry name" value="POTRA_3"/>
    <property type="match status" value="1"/>
</dbReference>
<feature type="chain" id="PRO_5033430828" evidence="9">
    <location>
        <begin position="21"/>
        <end position="556"/>
    </location>
</feature>
<dbReference type="InterPro" id="IPR027282">
    <property type="entry name" value="TPS"/>
</dbReference>
<comment type="caution">
    <text evidence="11">The sequence shown here is derived from an EMBL/GenBank/DDBJ whole genome shotgun (WGS) entry which is preliminary data.</text>
</comment>
<evidence type="ECO:0000313" key="11">
    <source>
        <dbReference type="EMBL" id="RWR08119.1"/>
    </source>
</evidence>
<dbReference type="GO" id="GO:0098046">
    <property type="term" value="C:type V protein secretion system complex"/>
    <property type="evidence" value="ECO:0007669"/>
    <property type="project" value="TreeGrafter"/>
</dbReference>
<dbReference type="Pfam" id="PF03865">
    <property type="entry name" value="ShlB"/>
    <property type="match status" value="1"/>
</dbReference>
<evidence type="ECO:0000313" key="12">
    <source>
        <dbReference type="EMBL" id="RWR26230.1"/>
    </source>
</evidence>
<sequence>MLSRLVSALLLCAAASPLPAQEAMDPLLEQRRIDALTARTSALGGFQPQGGVPDPGPAQAAEGPCFQVNRLTVEGATLLTRTELDALTAPFAPKCMQGADIQGAMRAIDAAYANKGYITTKTYIPPQNLGSGTLTLKVVEGHVEGIYLIDGNGQIEGARARRLLGTAFPLQKGRLFNLRDFEQGLDQMNRLTSVDATLRLQPGQMTGGSDILVQRMQEDRFRGALRFDTLGSRMNGRNRLALDLGLDDLLGMNDTWVLNLSSTRNTNALSLYGSVPWRYWTFEIEFGHSEYLTPLSPLSELFGSTRSAVITARYMLARGQYSTTEASFALNQRHSQRFINDSRLTPQRLASLDLGVSHIRLGQSARNSVDATVSFGLDALGADRDPAGLGRDDPRAQYVLISGGWQRQAGLRDMGTLVTDLRLQLSHQALYGSEQLALGSYATVRGYDEPVAAGDRGAYLRTDLYLSPDFWTQIVPEQIRAEVTTRMQPLLFLDVGFAHDVASSRTTRAAGIGVGVSWQFDRVTASGLVGLPLIDSRNRVHSDDPVMQIRFDVKTW</sequence>
<feature type="signal peptide" evidence="9">
    <location>
        <begin position="1"/>
        <end position="20"/>
    </location>
</feature>
<dbReference type="GO" id="GO:0046819">
    <property type="term" value="P:protein secretion by the type V secretion system"/>
    <property type="evidence" value="ECO:0007669"/>
    <property type="project" value="TreeGrafter"/>
</dbReference>
<reference evidence="13 14" key="2">
    <citation type="submission" date="2019-01" db="EMBL/GenBank/DDBJ databases">
        <authorList>
            <person name="Li Y."/>
        </authorList>
    </citation>
    <scope>NUCLEOTIDE SEQUENCE [LARGE SCALE GENOMIC DNA]</scope>
    <source>
        <strain evidence="11 14">2D-5</strain>
        <strain evidence="12 13">D19-10-3-21</strain>
    </source>
</reference>
<organism evidence="11 14">
    <name type="scientific">Paenirhodobacter populi</name>
    <dbReference type="NCBI Taxonomy" id="2306993"/>
    <lineage>
        <taxon>Bacteria</taxon>
        <taxon>Pseudomonadati</taxon>
        <taxon>Pseudomonadota</taxon>
        <taxon>Alphaproteobacteria</taxon>
        <taxon>Rhodobacterales</taxon>
        <taxon>Rhodobacter group</taxon>
        <taxon>Paenirhodobacter</taxon>
    </lineage>
</organism>
<gene>
    <name evidence="12" type="ORF">D2T31_20665</name>
    <name evidence="11" type="ORF">D2T33_15950</name>
</gene>
<dbReference type="InterPro" id="IPR035251">
    <property type="entry name" value="ShlB_POTRA"/>
</dbReference>
<accession>A0A443K0A4</accession>
<dbReference type="EMBL" id="SAUW01000018">
    <property type="protein sequence ID" value="RWR08119.1"/>
    <property type="molecule type" value="Genomic_DNA"/>
</dbReference>
<keyword evidence="3" id="KW-0813">Transport</keyword>
<dbReference type="PANTHER" id="PTHR34597">
    <property type="entry name" value="SLR1661 PROTEIN"/>
    <property type="match status" value="1"/>
</dbReference>
<dbReference type="InterPro" id="IPR005565">
    <property type="entry name" value="Hemolysn_activator_HlyB_C"/>
</dbReference>
<evidence type="ECO:0000256" key="8">
    <source>
        <dbReference type="ARBA" id="ARBA00023237"/>
    </source>
</evidence>
<keyword evidence="14" id="KW-1185">Reference proteome</keyword>
<accession>A0A443IP99</accession>
<keyword evidence="6" id="KW-0653">Protein transport</keyword>
<keyword evidence="5" id="KW-0812">Transmembrane</keyword>
<comment type="similarity">
    <text evidence="2">Belongs to the TPS (TC 1.B.20) family.</text>
</comment>
<dbReference type="Proteomes" id="UP000285710">
    <property type="component" value="Unassembled WGS sequence"/>
</dbReference>
<evidence type="ECO:0000256" key="6">
    <source>
        <dbReference type="ARBA" id="ARBA00022927"/>
    </source>
</evidence>
<evidence type="ECO:0000256" key="4">
    <source>
        <dbReference type="ARBA" id="ARBA00022452"/>
    </source>
</evidence>
<evidence type="ECO:0000256" key="2">
    <source>
        <dbReference type="ARBA" id="ARBA00009055"/>
    </source>
</evidence>
<keyword evidence="7" id="KW-0472">Membrane</keyword>
<reference evidence="13 14" key="1">
    <citation type="submission" date="2019-01" db="EMBL/GenBank/DDBJ databases">
        <title>Sinorhodobacter populi sp. nov. isolated from the symptomatic bark tissue of Populus euramericana canker.</title>
        <authorList>
            <person name="Xu G."/>
        </authorList>
    </citation>
    <scope>NUCLEOTIDE SEQUENCE [LARGE SCALE GENOMIC DNA]</scope>
    <source>
        <strain evidence="11 14">2D-5</strain>
        <strain evidence="12 13">D19-10-3-21</strain>
    </source>
</reference>
<dbReference type="PROSITE" id="PS51779">
    <property type="entry name" value="POTRA"/>
    <property type="match status" value="1"/>
</dbReference>
<evidence type="ECO:0000313" key="14">
    <source>
        <dbReference type="Proteomes" id="UP000285710"/>
    </source>
</evidence>
<dbReference type="InterPro" id="IPR013686">
    <property type="entry name" value="Polypept-transport_assoc_ShlB"/>
</dbReference>
<feature type="domain" description="POTRA" evidence="10">
    <location>
        <begin position="66"/>
        <end position="141"/>
    </location>
</feature>
<dbReference type="PANTHER" id="PTHR34597:SF3">
    <property type="entry name" value="OUTER MEMBRANE TRANSPORTER CDIB"/>
    <property type="match status" value="1"/>
</dbReference>
<dbReference type="OrthoDB" id="290122at2"/>
<keyword evidence="4" id="KW-1134">Transmembrane beta strand</keyword>
<evidence type="ECO:0000256" key="5">
    <source>
        <dbReference type="ARBA" id="ARBA00022692"/>
    </source>
</evidence>
<evidence type="ECO:0000313" key="13">
    <source>
        <dbReference type="Proteomes" id="UP000285295"/>
    </source>
</evidence>
<proteinExistence type="inferred from homology"/>
<dbReference type="Proteomes" id="UP000285295">
    <property type="component" value="Unassembled WGS sequence"/>
</dbReference>
<keyword evidence="8" id="KW-0998">Cell outer membrane</keyword>
<evidence type="ECO:0000256" key="3">
    <source>
        <dbReference type="ARBA" id="ARBA00022448"/>
    </source>
</evidence>
<name>A0A443IP99_9RHOB</name>
<dbReference type="Gene3D" id="2.40.160.50">
    <property type="entry name" value="membrane protein fhac: a member of the omp85/tpsb transporter family"/>
    <property type="match status" value="1"/>
</dbReference>
<dbReference type="GO" id="GO:0009279">
    <property type="term" value="C:cell outer membrane"/>
    <property type="evidence" value="ECO:0007669"/>
    <property type="project" value="UniProtKB-SubCell"/>
</dbReference>
<evidence type="ECO:0000256" key="7">
    <source>
        <dbReference type="ARBA" id="ARBA00023136"/>
    </source>
</evidence>
<dbReference type="InterPro" id="IPR051544">
    <property type="entry name" value="TPS_OM_transporter"/>
</dbReference>
<dbReference type="AlphaFoldDB" id="A0A443IP99"/>
<dbReference type="Pfam" id="PF08479">
    <property type="entry name" value="POTRA_2"/>
    <property type="match status" value="1"/>
</dbReference>
<dbReference type="PIRSF" id="PIRSF029745">
    <property type="entry name" value="FhaC"/>
    <property type="match status" value="1"/>
</dbReference>
<evidence type="ECO:0000256" key="9">
    <source>
        <dbReference type="SAM" id="SignalP"/>
    </source>
</evidence>
<protein>
    <submittedName>
        <fullName evidence="11">ShlB/FhaC/HecB family hemolysin secretion/activation protein</fullName>
    </submittedName>
</protein>
<dbReference type="InterPro" id="IPR034746">
    <property type="entry name" value="POTRA"/>
</dbReference>